<dbReference type="Pfam" id="PF07484">
    <property type="entry name" value="Collar"/>
    <property type="match status" value="1"/>
</dbReference>
<reference evidence="4 5" key="1">
    <citation type="journal article" date="2017" name="Int. J. Syst. Evol. Microbiol.">
        <title>Brenneria populi subsp. brevivirga subsp. nov. isolated from symptomatic bark of Populus x euramericana canker, and description of Brenneria populi subsp. populi subsp. nov.</title>
        <authorList>
            <person name="Zheng M.H."/>
            <person name="Piao C.G."/>
            <person name="Xue H."/>
            <person name="Guo M.W."/>
            <person name="Li Y."/>
        </authorList>
    </citation>
    <scope>NUCLEOTIDE SEQUENCE [LARGE SCALE GENOMIC DNA]</scope>
    <source>
        <strain evidence="4 5">D9-5</strain>
    </source>
</reference>
<name>A0ABU6JNJ8_9GAMM</name>
<evidence type="ECO:0000259" key="2">
    <source>
        <dbReference type="Pfam" id="PF12571"/>
    </source>
</evidence>
<evidence type="ECO:0000259" key="1">
    <source>
        <dbReference type="Pfam" id="PF07484"/>
    </source>
</evidence>
<feature type="domain" description="Phage tail collar" evidence="1">
    <location>
        <begin position="684"/>
        <end position="731"/>
    </location>
</feature>
<organism evidence="4 5">
    <name type="scientific">Brenneria populi</name>
    <dbReference type="NCBI Taxonomy" id="1505588"/>
    <lineage>
        <taxon>Bacteria</taxon>
        <taxon>Pseudomonadati</taxon>
        <taxon>Pseudomonadota</taxon>
        <taxon>Gammaproteobacteria</taxon>
        <taxon>Enterobacterales</taxon>
        <taxon>Pectobacteriaceae</taxon>
        <taxon>Brenneria</taxon>
    </lineage>
</organism>
<dbReference type="InterPro" id="IPR011083">
    <property type="entry name" value="Phage_tail_collar_dom"/>
</dbReference>
<dbReference type="InterPro" id="IPR022225">
    <property type="entry name" value="Phage_tail_fibre_N"/>
</dbReference>
<sequence>MAQSAVTRAFEAWNVSKILDGLPAVPDKVVFALIPNQDENKPVNRDERMPAAATIKHTANITQSGVLNDNAVVYSVVLDTTVGDWEYNWIGLVDSKTNTVLMIVHVRTQQKLKTQNGQQGNSLTRNLSMQFDGAAEATQINVSAQTWQVDFSARLFSMDEAHRLAMQDYYGVAAFLNDGFKVSLAGTQATIAPGVGYVGGLRVQQDVAAKLAVTANTAVWLDVSRQGTATGAWQNRITFKAAADLKNYTDAAGYDHYVAKIATLVNGQLADNRKVSPIAALDEVFLKKAGDTMTGELLFSSADAMRLINGDYGVILRSDGRDFYLLLTNKGDKTGSWNALRPFKINLATGEVTMGHNVDADTLLEKGKRVYSPNNKPTAADVGALTDVDATKKFASLVSPALTGKPTAPTADQASNDTQLANTAFVKAAITALVNGSPGALDTLQELAKALGNDPNFSTTILNEIAKKLPLSGGALSGQLTINNILKVTASGPALPDSQGAHICWNRVNGAGRTDFVNHRGSGVGGFTFWNGNNESLKELASLNGDGALLVVGAISEGGKRVYSPNNKPTAADTGALPANGGTLTGNVTIANDSAIQWERNSDYARIGFKNDADGDTNSYLYFRTGDNGNEYFRWEHSASTSSAAEWMSLKADGLRIKGNLAYHAGNKPTAADVGAISVSELAGIPLPWPLATAPNGWLKCNGQAFDKTTYPKLAAAYPTGKLPDLRGEFIRGWDDGRGVDAGRALLSAQSDAMQPITAGWVIDDQATDANYPPSGALYFDGLGTVNYDSVSDRSGKGAKAHFDSSRVTRTASETRPRNMAFNYIVRAA</sequence>
<evidence type="ECO:0000313" key="4">
    <source>
        <dbReference type="EMBL" id="MEC5342148.1"/>
    </source>
</evidence>
<dbReference type="Gene3D" id="3.90.1340.10">
    <property type="entry name" value="Phage tail collar domain"/>
    <property type="match status" value="1"/>
</dbReference>
<dbReference type="PANTHER" id="PTHR35191:SF1">
    <property type="entry name" value="PROPHAGE SIDE TAIL FIBER PROTEIN HOMOLOG STFQ-RELATED"/>
    <property type="match status" value="1"/>
</dbReference>
<dbReference type="Pfam" id="PF21446">
    <property type="entry name" value="Gp34_trimer"/>
    <property type="match status" value="1"/>
</dbReference>
<dbReference type="PANTHER" id="PTHR35191">
    <property type="entry name" value="PROPHAGE SIDE TAIL FIBER PROTEIN HOMOLOG STFQ-RELATED"/>
    <property type="match status" value="1"/>
</dbReference>
<keyword evidence="5" id="KW-1185">Reference proteome</keyword>
<feature type="domain" description="Long-tail fiber proximal subunit trimerization" evidence="3">
    <location>
        <begin position="291"/>
        <end position="345"/>
    </location>
</feature>
<dbReference type="InterPro" id="IPR051934">
    <property type="entry name" value="Phage_Tail_Fiber_Structural"/>
</dbReference>
<dbReference type="Pfam" id="PF12571">
    <property type="entry name" value="Phage_tail_fib"/>
    <property type="match status" value="1"/>
</dbReference>
<dbReference type="SUPFAM" id="SSF88874">
    <property type="entry name" value="Receptor-binding domain of short tail fibre protein gp12"/>
    <property type="match status" value="1"/>
</dbReference>
<dbReference type="Proteomes" id="UP001309705">
    <property type="component" value="Unassembled WGS sequence"/>
</dbReference>
<evidence type="ECO:0000259" key="3">
    <source>
        <dbReference type="Pfam" id="PF21446"/>
    </source>
</evidence>
<proteinExistence type="predicted"/>
<accession>A0ABU6JNJ8</accession>
<feature type="domain" description="Phage tail fibre protein N-terminal" evidence="2">
    <location>
        <begin position="4"/>
        <end position="157"/>
    </location>
</feature>
<dbReference type="RefSeq" id="WP_327617292.1">
    <property type="nucleotide sequence ID" value="NZ_JAYWTM010000004.1"/>
</dbReference>
<comment type="caution">
    <text evidence="4">The sequence shown here is derived from an EMBL/GenBank/DDBJ whole genome shotgun (WGS) entry which is preliminary data.</text>
</comment>
<dbReference type="InterPro" id="IPR037053">
    <property type="entry name" value="Phage_tail_collar_dom_sf"/>
</dbReference>
<protein>
    <submittedName>
        <fullName evidence="4">Phage tail protein</fullName>
    </submittedName>
</protein>
<dbReference type="InterPro" id="IPR048390">
    <property type="entry name" value="Gp34_trimer"/>
</dbReference>
<evidence type="ECO:0000313" key="5">
    <source>
        <dbReference type="Proteomes" id="UP001309705"/>
    </source>
</evidence>
<gene>
    <name evidence="4" type="ORF">VSX58_05950</name>
</gene>
<dbReference type="EMBL" id="JAYWTM010000004">
    <property type="protein sequence ID" value="MEC5342148.1"/>
    <property type="molecule type" value="Genomic_DNA"/>
</dbReference>